<protein>
    <submittedName>
        <fullName evidence="1">Uncharacterized protein</fullName>
    </submittedName>
</protein>
<evidence type="ECO:0000313" key="2">
    <source>
        <dbReference type="Proteomes" id="UP001605036"/>
    </source>
</evidence>
<organism evidence="1 2">
    <name type="scientific">Riccia fluitans</name>
    <dbReference type="NCBI Taxonomy" id="41844"/>
    <lineage>
        <taxon>Eukaryota</taxon>
        <taxon>Viridiplantae</taxon>
        <taxon>Streptophyta</taxon>
        <taxon>Embryophyta</taxon>
        <taxon>Marchantiophyta</taxon>
        <taxon>Marchantiopsida</taxon>
        <taxon>Marchantiidae</taxon>
        <taxon>Marchantiales</taxon>
        <taxon>Ricciaceae</taxon>
        <taxon>Riccia</taxon>
    </lineage>
</organism>
<accession>A0ABD1Z073</accession>
<dbReference type="AlphaFoldDB" id="A0ABD1Z073"/>
<dbReference type="EMBL" id="JBHFFA010000003">
    <property type="protein sequence ID" value="KAL2636440.1"/>
    <property type="molecule type" value="Genomic_DNA"/>
</dbReference>
<evidence type="ECO:0000313" key="1">
    <source>
        <dbReference type="EMBL" id="KAL2636440.1"/>
    </source>
</evidence>
<name>A0ABD1Z073_9MARC</name>
<gene>
    <name evidence="1" type="ORF">R1flu_007919</name>
</gene>
<sequence>MSQIDEYLAMCYYPIQEHLPVLACWGQPVGTIPPLAAMDPAPVLPAHQMPVVDNTGQIWNPIVNHVGESSLSCWIQQAGMPERSKIVEFKNWRPHRKHLGPL</sequence>
<keyword evidence="2" id="KW-1185">Reference proteome</keyword>
<comment type="caution">
    <text evidence="1">The sequence shown here is derived from an EMBL/GenBank/DDBJ whole genome shotgun (WGS) entry which is preliminary data.</text>
</comment>
<dbReference type="Proteomes" id="UP001605036">
    <property type="component" value="Unassembled WGS sequence"/>
</dbReference>
<proteinExistence type="predicted"/>
<reference evidence="1 2" key="1">
    <citation type="submission" date="2024-09" db="EMBL/GenBank/DDBJ databases">
        <title>Chromosome-scale assembly of Riccia fluitans.</title>
        <authorList>
            <person name="Paukszto L."/>
            <person name="Sawicki J."/>
            <person name="Karawczyk K."/>
            <person name="Piernik-Szablinska J."/>
            <person name="Szczecinska M."/>
            <person name="Mazdziarz M."/>
        </authorList>
    </citation>
    <scope>NUCLEOTIDE SEQUENCE [LARGE SCALE GENOMIC DNA]</scope>
    <source>
        <strain evidence="1">Rf_01</strain>
        <tissue evidence="1">Aerial parts of the thallus</tissue>
    </source>
</reference>